<keyword evidence="3" id="KW-0647">Proteasome</keyword>
<dbReference type="Pfam" id="PF00400">
    <property type="entry name" value="WD40"/>
    <property type="match status" value="1"/>
</dbReference>
<comment type="similarity">
    <text evidence="4">Belongs to the WD repeat PAAF1/RPN14 family.</text>
</comment>
<dbReference type="SMART" id="SM00320">
    <property type="entry name" value="WD40"/>
    <property type="match status" value="6"/>
</dbReference>
<dbReference type="InterPro" id="IPR015943">
    <property type="entry name" value="WD40/YVTN_repeat-like_dom_sf"/>
</dbReference>
<dbReference type="PANTHER" id="PTHR19857">
    <property type="entry name" value="MITOCHONDRIAL DIVISION PROTEIN 1-RELATED"/>
    <property type="match status" value="1"/>
</dbReference>
<dbReference type="STRING" id="947166.A0A1D1VYI4"/>
<evidence type="ECO:0000256" key="3">
    <source>
        <dbReference type="ARBA" id="ARBA00022942"/>
    </source>
</evidence>
<dbReference type="OrthoDB" id="27537at2759"/>
<keyword evidence="8" id="KW-1185">Reference proteome</keyword>
<organism evidence="7 8">
    <name type="scientific">Ramazzottius varieornatus</name>
    <name type="common">Water bear</name>
    <name type="synonym">Tardigrade</name>
    <dbReference type="NCBI Taxonomy" id="947166"/>
    <lineage>
        <taxon>Eukaryota</taxon>
        <taxon>Metazoa</taxon>
        <taxon>Ecdysozoa</taxon>
        <taxon>Tardigrada</taxon>
        <taxon>Eutardigrada</taxon>
        <taxon>Parachela</taxon>
        <taxon>Hypsibioidea</taxon>
        <taxon>Ramazzottiidae</taxon>
        <taxon>Ramazzottius</taxon>
    </lineage>
</organism>
<evidence type="ECO:0000256" key="2">
    <source>
        <dbReference type="ARBA" id="ARBA00022737"/>
    </source>
</evidence>
<accession>A0A1D1VYI4</accession>
<keyword evidence="2" id="KW-0677">Repeat</keyword>
<reference evidence="7 8" key="1">
    <citation type="journal article" date="2016" name="Nat. Commun.">
        <title>Extremotolerant tardigrade genome and improved radiotolerance of human cultured cells by tardigrade-unique protein.</title>
        <authorList>
            <person name="Hashimoto T."/>
            <person name="Horikawa D.D."/>
            <person name="Saito Y."/>
            <person name="Kuwahara H."/>
            <person name="Kozuka-Hata H."/>
            <person name="Shin-I T."/>
            <person name="Minakuchi Y."/>
            <person name="Ohishi K."/>
            <person name="Motoyama A."/>
            <person name="Aizu T."/>
            <person name="Enomoto A."/>
            <person name="Kondo K."/>
            <person name="Tanaka S."/>
            <person name="Hara Y."/>
            <person name="Koshikawa S."/>
            <person name="Sagara H."/>
            <person name="Miura T."/>
            <person name="Yokobori S."/>
            <person name="Miyagawa K."/>
            <person name="Suzuki Y."/>
            <person name="Kubo T."/>
            <person name="Oyama M."/>
            <person name="Kohara Y."/>
            <person name="Fujiyama A."/>
            <person name="Arakawa K."/>
            <person name="Katayama T."/>
            <person name="Toyoda A."/>
            <person name="Kunieda T."/>
        </authorList>
    </citation>
    <scope>NUCLEOTIDE SEQUENCE [LARGE SCALE GENOMIC DNA]</scope>
    <source>
        <strain evidence="7 8">YOKOZUNA-1</strain>
    </source>
</reference>
<evidence type="ECO:0000256" key="5">
    <source>
        <dbReference type="PROSITE-ProRule" id="PRU00221"/>
    </source>
</evidence>
<feature type="repeat" description="WD" evidence="5">
    <location>
        <begin position="223"/>
        <end position="264"/>
    </location>
</feature>
<name>A0A1D1VYI4_RAMVA</name>
<comment type="caution">
    <text evidence="7">The sequence shown here is derived from an EMBL/GenBank/DDBJ whole genome shotgun (WGS) entry which is preliminary data.</text>
</comment>
<evidence type="ECO:0000256" key="4">
    <source>
        <dbReference type="ARBA" id="ARBA00038321"/>
    </source>
</evidence>
<dbReference type="AlphaFoldDB" id="A0A1D1VYI4"/>
<protein>
    <submittedName>
        <fullName evidence="7">Uncharacterized protein</fullName>
    </submittedName>
</protein>
<dbReference type="InterPro" id="IPR051179">
    <property type="entry name" value="WD_repeat_multifunction"/>
</dbReference>
<proteinExistence type="inferred from homology"/>
<sequence length="451" mass="50417">MKRKTMANSSDKRQKVDKRAAASTNDSIEPREIPRVKALSRLFTHPQWDNLLFNKGQVWIGIKAEGTTIVGDCFDTQTMTPSESAASPFTTTVNDKTSSFACKTGFRVHGVTPRTLEISYDQLPTVASRATFHLPSKTFDKVFTKNIVNVDVHSSGQYGAAVCGGEMLKIWNIETEEIQDTIKMGEMNTVKWVPSPQPTVAFSCDANSIKLYSVDRRRTFRTLRGHSAKVHELLFLEKGKHLFSSAQDGTVRLWDINRADPIMTVVLNFGATVKCLSVQTADTSIREAYEATAKASPPDPALDGRVLLYGGDDQHLKIVSLLQRTPTMELFKFTMEGRSIVESCTFLDHPYFACGTDTGQVLYFDWRRPDRPLSHWRETRGSINCMAGYKGGVICGAADGSCFYRNPVQNERNDVSWEFCGGDEQISRLCVYNGTLVTACLDGRIRKYRLP</sequence>
<feature type="compositionally biased region" description="Basic and acidic residues" evidence="6">
    <location>
        <begin position="10"/>
        <end position="20"/>
    </location>
</feature>
<dbReference type="PROSITE" id="PS00678">
    <property type="entry name" value="WD_REPEATS_1"/>
    <property type="match status" value="1"/>
</dbReference>
<dbReference type="PROSITE" id="PS50294">
    <property type="entry name" value="WD_REPEATS_REGION"/>
    <property type="match status" value="1"/>
</dbReference>
<dbReference type="InterPro" id="IPR001680">
    <property type="entry name" value="WD40_rpt"/>
</dbReference>
<dbReference type="SUPFAM" id="SSF50978">
    <property type="entry name" value="WD40 repeat-like"/>
    <property type="match status" value="1"/>
</dbReference>
<dbReference type="EMBL" id="BDGG01000013">
    <property type="protein sequence ID" value="GAV06465.1"/>
    <property type="molecule type" value="Genomic_DNA"/>
</dbReference>
<dbReference type="Proteomes" id="UP000186922">
    <property type="component" value="Unassembled WGS sequence"/>
</dbReference>
<dbReference type="Gene3D" id="2.130.10.10">
    <property type="entry name" value="YVTN repeat-like/Quinoprotein amine dehydrogenase"/>
    <property type="match status" value="2"/>
</dbReference>
<dbReference type="GO" id="GO:0000502">
    <property type="term" value="C:proteasome complex"/>
    <property type="evidence" value="ECO:0007669"/>
    <property type="project" value="UniProtKB-KW"/>
</dbReference>
<feature type="region of interest" description="Disordered" evidence="6">
    <location>
        <begin position="1"/>
        <end position="29"/>
    </location>
</feature>
<gene>
    <name evidence="7" type="primary">RvY_16449-1</name>
    <name evidence="7" type="synonym">RvY_16449.1</name>
    <name evidence="7" type="ORF">RvY_16449</name>
</gene>
<evidence type="ECO:0000313" key="7">
    <source>
        <dbReference type="EMBL" id="GAV06465.1"/>
    </source>
</evidence>
<dbReference type="PROSITE" id="PS50082">
    <property type="entry name" value="WD_REPEATS_2"/>
    <property type="match status" value="1"/>
</dbReference>
<evidence type="ECO:0000256" key="1">
    <source>
        <dbReference type="ARBA" id="ARBA00022574"/>
    </source>
</evidence>
<keyword evidence="1 5" id="KW-0853">WD repeat</keyword>
<dbReference type="PANTHER" id="PTHR19857:SF19">
    <property type="entry name" value="26S PROTEASOME REGULATORY SUBUNIT RPN14"/>
    <property type="match status" value="1"/>
</dbReference>
<evidence type="ECO:0000313" key="8">
    <source>
        <dbReference type="Proteomes" id="UP000186922"/>
    </source>
</evidence>
<evidence type="ECO:0000256" key="6">
    <source>
        <dbReference type="SAM" id="MobiDB-lite"/>
    </source>
</evidence>
<dbReference type="InterPro" id="IPR036322">
    <property type="entry name" value="WD40_repeat_dom_sf"/>
</dbReference>
<dbReference type="InterPro" id="IPR019775">
    <property type="entry name" value="WD40_repeat_CS"/>
</dbReference>